<gene>
    <name evidence="1" type="ORF">ALEPTO_LOCUS13634</name>
</gene>
<feature type="non-terminal residue" evidence="1">
    <location>
        <position position="280"/>
    </location>
</feature>
<dbReference type="OrthoDB" id="2440770at2759"/>
<evidence type="ECO:0000313" key="2">
    <source>
        <dbReference type="Proteomes" id="UP000789508"/>
    </source>
</evidence>
<protein>
    <submittedName>
        <fullName evidence="1">11109_t:CDS:1</fullName>
    </submittedName>
</protein>
<sequence>LRKIIDEFDQEILTQFPCVPCSVCSKLMYPKKSMWIQRDRNITYPLTVAYPNISLVANPNPPTDRIAVCASCKTNPNRNYPPYLCQIPPEITFVPLEKRKYLSPIFFHCSLGRTPGANPFSEYRTLVGTVNYSQNLHSLNLYSGILGAYLAAPASDRSVLPPWLDNSILNAIDWLKENNPYLHEYSQMIPNTDIQFPSATHSSVDQNTPPFQHGDIVIPHQNFSAEIHNEDAHYSRLMAGFISNSDTTQIPIALNDPNLEPLLFPDLYPNGHGHYHEMRN</sequence>
<dbReference type="Proteomes" id="UP000789508">
    <property type="component" value="Unassembled WGS sequence"/>
</dbReference>
<accession>A0A9N9J515</accession>
<proteinExistence type="predicted"/>
<dbReference type="AlphaFoldDB" id="A0A9N9J515"/>
<organism evidence="1 2">
    <name type="scientific">Ambispora leptoticha</name>
    <dbReference type="NCBI Taxonomy" id="144679"/>
    <lineage>
        <taxon>Eukaryota</taxon>
        <taxon>Fungi</taxon>
        <taxon>Fungi incertae sedis</taxon>
        <taxon>Mucoromycota</taxon>
        <taxon>Glomeromycotina</taxon>
        <taxon>Glomeromycetes</taxon>
        <taxon>Archaeosporales</taxon>
        <taxon>Ambisporaceae</taxon>
        <taxon>Ambispora</taxon>
    </lineage>
</organism>
<evidence type="ECO:0000313" key="1">
    <source>
        <dbReference type="EMBL" id="CAG8759890.1"/>
    </source>
</evidence>
<feature type="non-terminal residue" evidence="1">
    <location>
        <position position="1"/>
    </location>
</feature>
<name>A0A9N9J515_9GLOM</name>
<keyword evidence="2" id="KW-1185">Reference proteome</keyword>
<dbReference type="EMBL" id="CAJVPS010045698">
    <property type="protein sequence ID" value="CAG8759890.1"/>
    <property type="molecule type" value="Genomic_DNA"/>
</dbReference>
<comment type="caution">
    <text evidence="1">The sequence shown here is derived from an EMBL/GenBank/DDBJ whole genome shotgun (WGS) entry which is preliminary data.</text>
</comment>
<reference evidence="1" key="1">
    <citation type="submission" date="2021-06" db="EMBL/GenBank/DDBJ databases">
        <authorList>
            <person name="Kallberg Y."/>
            <person name="Tangrot J."/>
            <person name="Rosling A."/>
        </authorList>
    </citation>
    <scope>NUCLEOTIDE SEQUENCE</scope>
    <source>
        <strain evidence="1">FL130A</strain>
    </source>
</reference>